<dbReference type="InterPro" id="IPR018244">
    <property type="entry name" value="Allrgn_V5/Tpx1_CS"/>
</dbReference>
<dbReference type="PRINTS" id="PR00837">
    <property type="entry name" value="V5TPXLIKE"/>
</dbReference>
<evidence type="ECO:0000256" key="1">
    <source>
        <dbReference type="ARBA" id="ARBA00009923"/>
    </source>
</evidence>
<organism evidence="3 4">
    <name type="scientific">Alligator mississippiensis</name>
    <name type="common">American alligator</name>
    <dbReference type="NCBI Taxonomy" id="8496"/>
    <lineage>
        <taxon>Eukaryota</taxon>
        <taxon>Metazoa</taxon>
        <taxon>Chordata</taxon>
        <taxon>Craniata</taxon>
        <taxon>Vertebrata</taxon>
        <taxon>Euteleostomi</taxon>
        <taxon>Archelosauria</taxon>
        <taxon>Archosauria</taxon>
        <taxon>Crocodylia</taxon>
        <taxon>Alligatoridae</taxon>
        <taxon>Alligatorinae</taxon>
        <taxon>Alligator</taxon>
    </lineage>
</organism>
<reference evidence="3 4" key="1">
    <citation type="journal article" date="2012" name="Genome Biol.">
        <title>Sequencing three crocodilian genomes to illuminate the evolution of archosaurs and amniotes.</title>
        <authorList>
            <person name="St John J.A."/>
            <person name="Braun E.L."/>
            <person name="Isberg S.R."/>
            <person name="Miles L.G."/>
            <person name="Chong A.Y."/>
            <person name="Gongora J."/>
            <person name="Dalzell P."/>
            <person name="Moran C."/>
            <person name="Bed'hom B."/>
            <person name="Abzhanov A."/>
            <person name="Burgess S.C."/>
            <person name="Cooksey A.M."/>
            <person name="Castoe T.A."/>
            <person name="Crawford N.G."/>
            <person name="Densmore L.D."/>
            <person name="Drew J.C."/>
            <person name="Edwards S.V."/>
            <person name="Faircloth B.C."/>
            <person name="Fujita M.K."/>
            <person name="Greenwold M.J."/>
            <person name="Hoffmann F.G."/>
            <person name="Howard J.M."/>
            <person name="Iguchi T."/>
            <person name="Janes D.E."/>
            <person name="Khan S.Y."/>
            <person name="Kohno S."/>
            <person name="de Koning A.J."/>
            <person name="Lance S.L."/>
            <person name="McCarthy F.M."/>
            <person name="McCormack J.E."/>
            <person name="Merchant M.E."/>
            <person name="Peterson D.G."/>
            <person name="Pollock D.D."/>
            <person name="Pourmand N."/>
            <person name="Raney B.J."/>
            <person name="Roessler K.A."/>
            <person name="Sanford J.R."/>
            <person name="Sawyer R.H."/>
            <person name="Schmidt C.J."/>
            <person name="Triplett E.W."/>
            <person name="Tuberville T.D."/>
            <person name="Venegas-Anaya M."/>
            <person name="Howard J.T."/>
            <person name="Jarvis E.D."/>
            <person name="Guillette L.J.Jr."/>
            <person name="Glenn T.C."/>
            <person name="Green R.E."/>
            <person name="Ray D.A."/>
        </authorList>
    </citation>
    <scope>NUCLEOTIDE SEQUENCE [LARGE SCALE GENOMIC DNA]</scope>
    <source>
        <strain evidence="3">KSC_2009_1</strain>
    </source>
</reference>
<dbReference type="STRING" id="8496.A0A151NCA7"/>
<comment type="caution">
    <text evidence="3">The sequence shown here is derived from an EMBL/GenBank/DDBJ whole genome shotgun (WGS) entry which is preliminary data.</text>
</comment>
<dbReference type="InterPro" id="IPR002413">
    <property type="entry name" value="V5_allergen-like"/>
</dbReference>
<dbReference type="InterPro" id="IPR001283">
    <property type="entry name" value="CRISP-related"/>
</dbReference>
<dbReference type="FunFam" id="3.40.33.10:FF:000005">
    <property type="entry name" value="Cysteine-rich secretory protein 2"/>
    <property type="match status" value="1"/>
</dbReference>
<sequence>MERYRRAKDSDQMFLEMHLLAIFVCLAVMLHQSVGQRPALGFTALSRSTADNHKVIVDKFNDLRSNVSPAASNMLKMEWDPDVAASAQKWANKCQNTISPDEESTVRGVHCGETIAQSSRPVSWSAVIQHWYDRVKYFKYGVGGTDKNESFNTYTQVVWYNSYQIGCGVAYCPNDQFNFFYVCHYCPAGNIVEDLARPYKAGPKCGDCPDACENGLCTNPCRFHDTGSDCSTLKDLFGCTDMDRHLSPSLGTRVTEFSSQRGGELLPPWLLIVNNNSFIIGPALTFSSFTLWYLQGTNSCHIMTASDSCAQPFSLRMNDSSTLDSFFQ</sequence>
<dbReference type="InterPro" id="IPR014044">
    <property type="entry name" value="CAP_dom"/>
</dbReference>
<dbReference type="AlphaFoldDB" id="A0A151NCA7"/>
<dbReference type="PROSITE" id="PS01010">
    <property type="entry name" value="CRISP_2"/>
    <property type="match status" value="1"/>
</dbReference>
<dbReference type="Proteomes" id="UP000050525">
    <property type="component" value="Unassembled WGS sequence"/>
</dbReference>
<dbReference type="InterPro" id="IPR013871">
    <property type="entry name" value="Cysteine_rich_secretory"/>
</dbReference>
<proteinExistence type="inferred from homology"/>
<dbReference type="PANTHER" id="PTHR10334">
    <property type="entry name" value="CYSTEINE-RICH SECRETORY PROTEIN-RELATED"/>
    <property type="match status" value="1"/>
</dbReference>
<dbReference type="SMART" id="SM00198">
    <property type="entry name" value="SCP"/>
    <property type="match status" value="1"/>
</dbReference>
<dbReference type="eggNOG" id="KOG3017">
    <property type="taxonomic scope" value="Eukaryota"/>
</dbReference>
<evidence type="ECO:0000259" key="2">
    <source>
        <dbReference type="SMART" id="SM00198"/>
    </source>
</evidence>
<dbReference type="PRINTS" id="PR00838">
    <property type="entry name" value="V5ALLERGEN"/>
</dbReference>
<dbReference type="EMBL" id="AKHW03003504">
    <property type="protein sequence ID" value="KYO34390.1"/>
    <property type="molecule type" value="Genomic_DNA"/>
</dbReference>
<dbReference type="Pfam" id="PF00188">
    <property type="entry name" value="CAP"/>
    <property type="match status" value="1"/>
</dbReference>
<feature type="domain" description="SCP" evidence="2">
    <location>
        <begin position="51"/>
        <end position="193"/>
    </location>
</feature>
<dbReference type="SUPFAM" id="SSF55797">
    <property type="entry name" value="PR-1-like"/>
    <property type="match status" value="1"/>
</dbReference>
<name>A0A151NCA7_ALLMI</name>
<evidence type="ECO:0000313" key="3">
    <source>
        <dbReference type="EMBL" id="KYO34390.1"/>
    </source>
</evidence>
<dbReference type="SUPFAM" id="SSF57546">
    <property type="entry name" value="Crisp domain-like"/>
    <property type="match status" value="1"/>
</dbReference>
<protein>
    <submittedName>
        <fullName evidence="3">Serotriflin-like</fullName>
    </submittedName>
</protein>
<gene>
    <name evidence="3" type="ORF">Y1Q_0012984</name>
</gene>
<dbReference type="InterPro" id="IPR035940">
    <property type="entry name" value="CAP_sf"/>
</dbReference>
<dbReference type="GO" id="GO:0005576">
    <property type="term" value="C:extracellular region"/>
    <property type="evidence" value="ECO:0007669"/>
    <property type="project" value="InterPro"/>
</dbReference>
<keyword evidence="4" id="KW-1185">Reference proteome</keyword>
<dbReference type="Gene3D" id="3.40.33.10">
    <property type="entry name" value="CAP"/>
    <property type="match status" value="1"/>
</dbReference>
<evidence type="ECO:0000313" key="4">
    <source>
        <dbReference type="Proteomes" id="UP000050525"/>
    </source>
</evidence>
<accession>A0A151NCA7</accession>
<dbReference type="Pfam" id="PF08562">
    <property type="entry name" value="Crisp"/>
    <property type="match status" value="1"/>
</dbReference>
<comment type="similarity">
    <text evidence="1">Belongs to the CRISP family.</text>
</comment>